<evidence type="ECO:0000313" key="6">
    <source>
        <dbReference type="Proteomes" id="UP000612352"/>
    </source>
</evidence>
<protein>
    <submittedName>
        <fullName evidence="5">YcnI family protein</fullName>
    </submittedName>
</protein>
<organism evidence="5 6">
    <name type="scientific">Brachybacterium halotolerans</name>
    <dbReference type="NCBI Taxonomy" id="2795215"/>
    <lineage>
        <taxon>Bacteria</taxon>
        <taxon>Bacillati</taxon>
        <taxon>Actinomycetota</taxon>
        <taxon>Actinomycetes</taxon>
        <taxon>Micrococcales</taxon>
        <taxon>Dermabacteraceae</taxon>
        <taxon>Brachybacterium</taxon>
    </lineage>
</organism>
<dbReference type="RefSeq" id="WP_200502287.1">
    <property type="nucleotide sequence ID" value="NZ_JAEDAJ010000004.1"/>
</dbReference>
<dbReference type="EMBL" id="JAEDAJ010000004">
    <property type="protein sequence ID" value="MBK0331669.1"/>
    <property type="molecule type" value="Genomic_DNA"/>
</dbReference>
<dbReference type="Pfam" id="PF07987">
    <property type="entry name" value="DUF1775"/>
    <property type="match status" value="1"/>
</dbReference>
<keyword evidence="3" id="KW-0732">Signal</keyword>
<evidence type="ECO:0000256" key="1">
    <source>
        <dbReference type="SAM" id="MobiDB-lite"/>
    </source>
</evidence>
<name>A0ABS1BAH4_9MICO</name>
<feature type="domain" description="YncI copper-binding" evidence="4">
    <location>
        <begin position="33"/>
        <end position="180"/>
    </location>
</feature>
<evidence type="ECO:0000256" key="3">
    <source>
        <dbReference type="SAM" id="SignalP"/>
    </source>
</evidence>
<keyword evidence="2" id="KW-0472">Membrane</keyword>
<feature type="region of interest" description="Disordered" evidence="1">
    <location>
        <begin position="158"/>
        <end position="177"/>
    </location>
</feature>
<comment type="caution">
    <text evidence="5">The sequence shown here is derived from an EMBL/GenBank/DDBJ whole genome shotgun (WGS) entry which is preliminary data.</text>
</comment>
<dbReference type="InterPro" id="IPR012533">
    <property type="entry name" value="YcnI-copper_dom"/>
</dbReference>
<feature type="signal peptide" evidence="3">
    <location>
        <begin position="1"/>
        <end position="32"/>
    </location>
</feature>
<evidence type="ECO:0000259" key="4">
    <source>
        <dbReference type="Pfam" id="PF07987"/>
    </source>
</evidence>
<evidence type="ECO:0000313" key="5">
    <source>
        <dbReference type="EMBL" id="MBK0331669.1"/>
    </source>
</evidence>
<gene>
    <name evidence="5" type="ORF">I8D64_09665</name>
</gene>
<keyword evidence="2" id="KW-0812">Transmembrane</keyword>
<proteinExistence type="predicted"/>
<dbReference type="CDD" id="cd08545">
    <property type="entry name" value="YcnI_like"/>
    <property type="match status" value="1"/>
</dbReference>
<evidence type="ECO:0000256" key="2">
    <source>
        <dbReference type="SAM" id="Phobius"/>
    </source>
</evidence>
<reference evidence="5 6" key="1">
    <citation type="submission" date="2020-12" db="EMBL/GenBank/DDBJ databases">
        <title>Brachybacterium sp. MASK1Z-5, whole genome shotgun sequence.</title>
        <authorList>
            <person name="Tuo L."/>
        </authorList>
    </citation>
    <scope>NUCLEOTIDE SEQUENCE [LARGE SCALE GENOMIC DNA]</scope>
    <source>
        <strain evidence="5 6">MASK1Z-5</strain>
    </source>
</reference>
<keyword evidence="2" id="KW-1133">Transmembrane helix</keyword>
<dbReference type="Proteomes" id="UP000612352">
    <property type="component" value="Unassembled WGS sequence"/>
</dbReference>
<sequence length="232" mass="23964">MTANTARRLPFRAALGLAAAGLAFAVPAAAQAHVTASAADTTAGAYTVVTFSVPHGCDGSATTKVAIDLPEGVDEVTPTRNPYYDVSTKREKLADPETDADGNEVTERDAQVVYTAKTPLPDGERDSFELSLQIPEDAAGTTLTFPTTQTCEKGETAWTQVPKKGQSEDDLESPAPTVAVAASDESSTATAVAQPQASRDGTTTALVVSSLVIGALGLLCGAAALITVRRRR</sequence>
<dbReference type="Gene3D" id="2.60.40.2230">
    <property type="entry name" value="Uncharacterised protein YcnI-like PF07987, DUF1775"/>
    <property type="match status" value="1"/>
</dbReference>
<dbReference type="InterPro" id="IPR038507">
    <property type="entry name" value="YcnI-like_sf"/>
</dbReference>
<keyword evidence="6" id="KW-1185">Reference proteome</keyword>
<accession>A0ABS1BAH4</accession>
<feature type="chain" id="PRO_5046267330" evidence="3">
    <location>
        <begin position="33"/>
        <end position="232"/>
    </location>
</feature>
<feature type="transmembrane region" description="Helical" evidence="2">
    <location>
        <begin position="205"/>
        <end position="228"/>
    </location>
</feature>